<gene>
    <name evidence="1" type="ordered locus">Rmet_6571</name>
</gene>
<proteinExistence type="predicted"/>
<protein>
    <submittedName>
        <fullName evidence="1">Uncharacterized protein</fullName>
    </submittedName>
</protein>
<name>D3DY04_CUPMC</name>
<dbReference type="STRING" id="266264.Rmet_6571"/>
<organism evidence="1 2">
    <name type="scientific">Cupriavidus metallidurans (strain ATCC 43123 / DSM 2839 / NBRC 102507 / CH34)</name>
    <name type="common">Ralstonia metallidurans</name>
    <dbReference type="NCBI Taxonomy" id="266264"/>
    <lineage>
        <taxon>Bacteria</taxon>
        <taxon>Pseudomonadati</taxon>
        <taxon>Pseudomonadota</taxon>
        <taxon>Betaproteobacteria</taxon>
        <taxon>Burkholderiales</taxon>
        <taxon>Burkholderiaceae</taxon>
        <taxon>Cupriavidus</taxon>
    </lineage>
</organism>
<keyword evidence="2" id="KW-1185">Reference proteome</keyword>
<dbReference type="KEGG" id="rme:Rmet_6571"/>
<accession>D3DY04</accession>
<dbReference type="AlphaFoldDB" id="D3DY04"/>
<reference evidence="2" key="1">
    <citation type="journal article" date="2010" name="PLoS ONE">
        <title>The complete genome sequence of Cupriavidus metallidurans strain CH34, a master survivalist in harsh and anthropogenic environments.</title>
        <authorList>
            <person name="Janssen P.J."/>
            <person name="Van Houdt R."/>
            <person name="Moors H."/>
            <person name="Monsieurs P."/>
            <person name="Morin N."/>
            <person name="Michaux A."/>
            <person name="Benotmane M.A."/>
            <person name="Leys N."/>
            <person name="Vallaeys T."/>
            <person name="Lapidus A."/>
            <person name="Monchy S."/>
            <person name="Medigue C."/>
            <person name="Taghavi S."/>
            <person name="McCorkle S."/>
            <person name="Dunn J."/>
            <person name="van der Lelie D."/>
            <person name="Mergeay M."/>
        </authorList>
    </citation>
    <scope>NUCLEOTIDE SEQUENCE [LARGE SCALE GENOMIC DNA]</scope>
    <source>
        <strain evidence="2">ATCC 43123 / DSM 2839 / NBRC 102507 / CH34</strain>
    </source>
</reference>
<dbReference type="Proteomes" id="UP000002429">
    <property type="component" value="Chromosome"/>
</dbReference>
<evidence type="ECO:0000313" key="1">
    <source>
        <dbReference type="EMBL" id="ADC45174.1"/>
    </source>
</evidence>
<sequence>MSVYIKDLTADIFHARVISLLVRLVCAHISITC</sequence>
<dbReference type="HOGENOM" id="CLU_3383436_0_0_4"/>
<dbReference type="EMBL" id="CP000352">
    <property type="protein sequence ID" value="ADC45174.1"/>
    <property type="molecule type" value="Genomic_DNA"/>
</dbReference>
<evidence type="ECO:0000313" key="2">
    <source>
        <dbReference type="Proteomes" id="UP000002429"/>
    </source>
</evidence>